<keyword evidence="2" id="KW-1185">Reference proteome</keyword>
<proteinExistence type="predicted"/>
<accession>A0AA37X0T2</accession>
<organism evidence="1 2">
    <name type="scientific">Cypionkella aquatica</name>
    <dbReference type="NCBI Taxonomy" id="1756042"/>
    <lineage>
        <taxon>Bacteria</taxon>
        <taxon>Pseudomonadati</taxon>
        <taxon>Pseudomonadota</taxon>
        <taxon>Alphaproteobacteria</taxon>
        <taxon>Rhodobacterales</taxon>
        <taxon>Paracoccaceae</taxon>
        <taxon>Cypionkella</taxon>
    </lineage>
</organism>
<evidence type="ECO:0000313" key="2">
    <source>
        <dbReference type="Proteomes" id="UP001157355"/>
    </source>
</evidence>
<dbReference type="Proteomes" id="UP001157355">
    <property type="component" value="Unassembled WGS sequence"/>
</dbReference>
<name>A0AA37X0T2_9RHOB</name>
<dbReference type="EMBL" id="BSPP01000007">
    <property type="protein sequence ID" value="GLS87274.1"/>
    <property type="molecule type" value="Genomic_DNA"/>
</dbReference>
<dbReference type="AlphaFoldDB" id="A0AA37X0T2"/>
<comment type="caution">
    <text evidence="1">The sequence shown here is derived from an EMBL/GenBank/DDBJ whole genome shotgun (WGS) entry which is preliminary data.</text>
</comment>
<evidence type="ECO:0000313" key="1">
    <source>
        <dbReference type="EMBL" id="GLS87274.1"/>
    </source>
</evidence>
<protein>
    <submittedName>
        <fullName evidence="1">Uncharacterized protein</fullName>
    </submittedName>
</protein>
<sequence>MGQDCLELHNYLVSVPVDATVDDMRDRVSAILVAAFYPDYPADSTMHCTPKSALKDLITGKSYQRITTPFPVATNTAPLNEYLVETGERYCYIGHASEGNS</sequence>
<gene>
    <name evidence="1" type="ORF">GCM10010873_22480</name>
</gene>
<reference evidence="1 2" key="1">
    <citation type="journal article" date="2014" name="Int. J. Syst. Evol. Microbiol.">
        <title>Complete genome sequence of Corynebacterium casei LMG S-19264T (=DSM 44701T), isolated from a smear-ripened cheese.</title>
        <authorList>
            <consortium name="US DOE Joint Genome Institute (JGI-PGF)"/>
            <person name="Walter F."/>
            <person name="Albersmeier A."/>
            <person name="Kalinowski J."/>
            <person name="Ruckert C."/>
        </authorList>
    </citation>
    <scope>NUCLEOTIDE SEQUENCE [LARGE SCALE GENOMIC DNA]</scope>
    <source>
        <strain evidence="1 2">NBRC 111766</strain>
    </source>
</reference>